<dbReference type="Gene3D" id="1.10.287.470">
    <property type="entry name" value="Helix hairpin bin"/>
    <property type="match status" value="1"/>
</dbReference>
<feature type="chain" id="PRO_5045409569" evidence="3">
    <location>
        <begin position="22"/>
        <end position="310"/>
    </location>
</feature>
<dbReference type="RefSeq" id="WP_277859113.1">
    <property type="nucleotide sequence ID" value="NZ_JARRAG010000001.1"/>
</dbReference>
<keyword evidence="7" id="KW-1185">Reference proteome</keyword>
<proteinExistence type="inferred from homology"/>
<dbReference type="Proteomes" id="UP001216907">
    <property type="component" value="Unassembled WGS sequence"/>
</dbReference>
<dbReference type="NCBIfam" id="TIGR01730">
    <property type="entry name" value="RND_mfp"/>
    <property type="match status" value="1"/>
</dbReference>
<dbReference type="SUPFAM" id="SSF111369">
    <property type="entry name" value="HlyD-like secretion proteins"/>
    <property type="match status" value="1"/>
</dbReference>
<dbReference type="PANTHER" id="PTHR30469">
    <property type="entry name" value="MULTIDRUG RESISTANCE PROTEIN MDTA"/>
    <property type="match status" value="1"/>
</dbReference>
<comment type="caution">
    <text evidence="6">The sequence shown here is derived from an EMBL/GenBank/DDBJ whole genome shotgun (WGS) entry which is preliminary data.</text>
</comment>
<feature type="domain" description="Multidrug resistance protein MdtA-like beta-barrel" evidence="4">
    <location>
        <begin position="246"/>
        <end position="293"/>
    </location>
</feature>
<feature type="domain" description="CzcB-like barrel-sandwich hybrid" evidence="5">
    <location>
        <begin position="56"/>
        <end position="208"/>
    </location>
</feature>
<reference evidence="6 7" key="1">
    <citation type="submission" date="2023-03" db="EMBL/GenBank/DDBJ databases">
        <title>Paludisphaera mucosa sp. nov. a novel planctomycete from northern fen.</title>
        <authorList>
            <person name="Ivanova A."/>
        </authorList>
    </citation>
    <scope>NUCLEOTIDE SEQUENCE [LARGE SCALE GENOMIC DNA]</scope>
    <source>
        <strain evidence="6 7">Pla2</strain>
    </source>
</reference>
<dbReference type="InterPro" id="IPR058626">
    <property type="entry name" value="MdtA-like_b-barrel"/>
</dbReference>
<dbReference type="Pfam" id="PF25944">
    <property type="entry name" value="Beta-barrel_RND"/>
    <property type="match status" value="1"/>
</dbReference>
<dbReference type="InterPro" id="IPR058647">
    <property type="entry name" value="BSH_CzcB-like"/>
</dbReference>
<evidence type="ECO:0000313" key="7">
    <source>
        <dbReference type="Proteomes" id="UP001216907"/>
    </source>
</evidence>
<feature type="signal peptide" evidence="3">
    <location>
        <begin position="1"/>
        <end position="21"/>
    </location>
</feature>
<comment type="subcellular location">
    <subcellularLocation>
        <location evidence="1">Cell membrane</location>
    </subcellularLocation>
</comment>
<evidence type="ECO:0000259" key="4">
    <source>
        <dbReference type="Pfam" id="PF25944"/>
    </source>
</evidence>
<gene>
    <name evidence="6" type="ORF">PZE19_03020</name>
</gene>
<organism evidence="6 7">
    <name type="scientific">Paludisphaera mucosa</name>
    <dbReference type="NCBI Taxonomy" id="3030827"/>
    <lineage>
        <taxon>Bacteria</taxon>
        <taxon>Pseudomonadati</taxon>
        <taxon>Planctomycetota</taxon>
        <taxon>Planctomycetia</taxon>
        <taxon>Isosphaerales</taxon>
        <taxon>Isosphaeraceae</taxon>
        <taxon>Paludisphaera</taxon>
    </lineage>
</organism>
<evidence type="ECO:0000256" key="1">
    <source>
        <dbReference type="ARBA" id="ARBA00004236"/>
    </source>
</evidence>
<keyword evidence="3" id="KW-0732">Signal</keyword>
<dbReference type="EMBL" id="JARRAG010000001">
    <property type="protein sequence ID" value="MDG3002749.1"/>
    <property type="molecule type" value="Genomic_DNA"/>
</dbReference>
<dbReference type="Gene3D" id="2.40.50.100">
    <property type="match status" value="1"/>
</dbReference>
<evidence type="ECO:0000256" key="3">
    <source>
        <dbReference type="SAM" id="SignalP"/>
    </source>
</evidence>
<dbReference type="Pfam" id="PF25973">
    <property type="entry name" value="BSH_CzcB"/>
    <property type="match status" value="1"/>
</dbReference>
<dbReference type="Gene3D" id="2.40.30.170">
    <property type="match status" value="1"/>
</dbReference>
<dbReference type="InterPro" id="IPR006143">
    <property type="entry name" value="RND_pump_MFP"/>
</dbReference>
<sequence length="310" mass="33326">MTTWKTAAFVGLSALATLSMAAVGQSGPAQSPAAATLVLDSHDQLATIDWIEKSDVAALREGVIEKMELRLGDAVQEGAVIGTLHKEIAELTVAKSKLTAENEGPILKADAAKEVAASVVARNRRLVARKADMVSQEEMTKSEGEFKVAMAQLKEAQEQDAINEAELALAVQMLKEHTIAAPFPGIVIKRYKEPGESVRANEAVVQIGNLARLSATAFVPIDYAFRVKVGQVVELQARLEGSRGDQPIERKVFRGVIKFVDPQVQAIAESAVRVRAEFENPNLELRPGVKAALTIFLSDDVAARPSPTAR</sequence>
<protein>
    <submittedName>
        <fullName evidence="6">Efflux RND transporter periplasmic adaptor subunit</fullName>
    </submittedName>
</protein>
<evidence type="ECO:0000256" key="2">
    <source>
        <dbReference type="ARBA" id="ARBA00009477"/>
    </source>
</evidence>
<dbReference type="PANTHER" id="PTHR30469:SF15">
    <property type="entry name" value="HLYD FAMILY OF SECRETION PROTEINS"/>
    <property type="match status" value="1"/>
</dbReference>
<accession>A0ABT6F5Q9</accession>
<comment type="similarity">
    <text evidence="2">Belongs to the membrane fusion protein (MFP) (TC 8.A.1) family.</text>
</comment>
<evidence type="ECO:0000259" key="5">
    <source>
        <dbReference type="Pfam" id="PF25973"/>
    </source>
</evidence>
<evidence type="ECO:0000313" key="6">
    <source>
        <dbReference type="EMBL" id="MDG3002749.1"/>
    </source>
</evidence>
<name>A0ABT6F5Q9_9BACT</name>